<reference evidence="13" key="1">
    <citation type="submission" date="2018-05" db="EMBL/GenBank/DDBJ databases">
        <authorList>
            <person name="Li X."/>
        </authorList>
    </citation>
    <scope>NUCLEOTIDE SEQUENCE [LARGE SCALE GENOMIC DNA]</scope>
    <source>
        <strain evidence="13">LX32</strain>
    </source>
</reference>
<dbReference type="PANTHER" id="PTHR11601:SF34">
    <property type="entry name" value="CYSTEINE DESULFURASE"/>
    <property type="match status" value="1"/>
</dbReference>
<dbReference type="Gene3D" id="3.40.640.10">
    <property type="entry name" value="Type I PLP-dependent aspartate aminotransferase-like (Major domain)"/>
    <property type="match status" value="1"/>
</dbReference>
<evidence type="ECO:0000256" key="4">
    <source>
        <dbReference type="ARBA" id="ARBA00013558"/>
    </source>
</evidence>
<dbReference type="GO" id="GO:0051536">
    <property type="term" value="F:iron-sulfur cluster binding"/>
    <property type="evidence" value="ECO:0007669"/>
    <property type="project" value="UniProtKB-KW"/>
</dbReference>
<organism evidence="12 13">
    <name type="scientific">Phenylobacterium soli</name>
    <dbReference type="NCBI Taxonomy" id="2170551"/>
    <lineage>
        <taxon>Bacteria</taxon>
        <taxon>Pseudomonadati</taxon>
        <taxon>Pseudomonadota</taxon>
        <taxon>Alphaproteobacteria</taxon>
        <taxon>Caulobacterales</taxon>
        <taxon>Caulobacteraceae</taxon>
        <taxon>Phenylobacterium</taxon>
    </lineage>
</organism>
<comment type="catalytic activity">
    <reaction evidence="10">
        <text>(sulfur carrier)-H + L-cysteine = (sulfur carrier)-SH + L-alanine</text>
        <dbReference type="Rhea" id="RHEA:43892"/>
        <dbReference type="Rhea" id="RHEA-COMP:14737"/>
        <dbReference type="Rhea" id="RHEA-COMP:14739"/>
        <dbReference type="ChEBI" id="CHEBI:29917"/>
        <dbReference type="ChEBI" id="CHEBI:35235"/>
        <dbReference type="ChEBI" id="CHEBI:57972"/>
        <dbReference type="ChEBI" id="CHEBI:64428"/>
        <dbReference type="EC" id="2.8.1.7"/>
    </reaction>
</comment>
<proteinExistence type="inferred from homology"/>
<dbReference type="RefSeq" id="WP_111529203.1">
    <property type="nucleotide sequence ID" value="NZ_JBHRSG010000003.1"/>
</dbReference>
<dbReference type="Gene3D" id="3.90.1150.10">
    <property type="entry name" value="Aspartate Aminotransferase, domain 1"/>
    <property type="match status" value="1"/>
</dbReference>
<evidence type="ECO:0000256" key="3">
    <source>
        <dbReference type="ARBA" id="ARBA00006490"/>
    </source>
</evidence>
<evidence type="ECO:0000256" key="9">
    <source>
        <dbReference type="ARBA" id="ARBA00023014"/>
    </source>
</evidence>
<comment type="caution">
    <text evidence="12">The sequence shown here is derived from an EMBL/GenBank/DDBJ whole genome shotgun (WGS) entry which is preliminary data.</text>
</comment>
<dbReference type="InterPro" id="IPR016454">
    <property type="entry name" value="Cysteine_dSase"/>
</dbReference>
<comment type="similarity">
    <text evidence="3">Belongs to the class-V pyridoxal-phosphate-dependent aminotransferase family. NifS/IscS subfamily.</text>
</comment>
<dbReference type="SUPFAM" id="SSF53383">
    <property type="entry name" value="PLP-dependent transferases"/>
    <property type="match status" value="1"/>
</dbReference>
<dbReference type="AlphaFoldDB" id="A0A328AM73"/>
<dbReference type="EMBL" id="QFYQ01000001">
    <property type="protein sequence ID" value="RAK55455.1"/>
    <property type="molecule type" value="Genomic_DNA"/>
</dbReference>
<sequence length="392" mass="40112">MSSANSVYLDYNATAPARPEAKAAIAHALDVGGNPSSVHAAGRAARALVEQARAEVAALIAAPASTVIFTSGGTEANALALESAVAAGAKRLLISAVEHDSVHETAHALARTAGVAVEEIPVDRSGRLDLAWLAERLGRWDAADGKPFVAAMLANNETGVIQPVREAAELVRAADGWLHVDAVQAAGKIEVDSRGLGADTLAVSAHKIGGPQGVGALTFGPRATLTRRQHGGGQERGRRGGTENVPGISGFGAAAKLAREEVEAGKVEEKQAWRDAAAEALKAAGAVVMGEAAPRLPQTLCVAAPGFPSDLQVMALDLTGVMVSAGAACSSGKVKQSPVLAAMDQGDLAACGLRVSGGWATTEADWNRFVEAWFEAHRRHEARRAPVAAGVA</sequence>
<evidence type="ECO:0000256" key="10">
    <source>
        <dbReference type="ARBA" id="ARBA00050776"/>
    </source>
</evidence>
<keyword evidence="13" id="KW-1185">Reference proteome</keyword>
<evidence type="ECO:0000256" key="8">
    <source>
        <dbReference type="ARBA" id="ARBA00023004"/>
    </source>
</evidence>
<comment type="cofactor">
    <cofactor evidence="1">
        <name>pyridoxal 5'-phosphate</name>
        <dbReference type="ChEBI" id="CHEBI:597326"/>
    </cofactor>
</comment>
<dbReference type="InterPro" id="IPR015422">
    <property type="entry name" value="PyrdxlP-dep_Trfase_small"/>
</dbReference>
<dbReference type="OrthoDB" id="9808002at2"/>
<dbReference type="InterPro" id="IPR015421">
    <property type="entry name" value="PyrdxlP-dep_Trfase_major"/>
</dbReference>
<dbReference type="PIRSF" id="PIRSF005572">
    <property type="entry name" value="NifS"/>
    <property type="match status" value="1"/>
</dbReference>
<name>A0A328AM73_9CAUL</name>
<comment type="function">
    <text evidence="2">Catalyzes the removal of elemental sulfur atoms from cysteine to produce alanine. Seems to participate in the biosynthesis of the nitrogenase metalloclusters by providing the inorganic sulfur required for the Fe-S core formation.</text>
</comment>
<dbReference type="InterPro" id="IPR015424">
    <property type="entry name" value="PyrdxlP-dep_Trfase"/>
</dbReference>
<evidence type="ECO:0000256" key="2">
    <source>
        <dbReference type="ARBA" id="ARBA00003120"/>
    </source>
</evidence>
<evidence type="ECO:0000256" key="6">
    <source>
        <dbReference type="ARBA" id="ARBA00022723"/>
    </source>
</evidence>
<dbReference type="Pfam" id="PF00266">
    <property type="entry name" value="Aminotran_5"/>
    <property type="match status" value="1"/>
</dbReference>
<evidence type="ECO:0000256" key="1">
    <source>
        <dbReference type="ARBA" id="ARBA00001933"/>
    </source>
</evidence>
<evidence type="ECO:0000313" key="13">
    <source>
        <dbReference type="Proteomes" id="UP000249254"/>
    </source>
</evidence>
<accession>A0A328AM73</accession>
<dbReference type="GO" id="GO:0046872">
    <property type="term" value="F:metal ion binding"/>
    <property type="evidence" value="ECO:0007669"/>
    <property type="project" value="UniProtKB-KW"/>
</dbReference>
<keyword evidence="8" id="KW-0408">Iron</keyword>
<gene>
    <name evidence="12" type="ORF">DJ017_13495</name>
</gene>
<evidence type="ECO:0000259" key="11">
    <source>
        <dbReference type="Pfam" id="PF00266"/>
    </source>
</evidence>
<dbReference type="Proteomes" id="UP000249254">
    <property type="component" value="Unassembled WGS sequence"/>
</dbReference>
<dbReference type="PANTHER" id="PTHR11601">
    <property type="entry name" value="CYSTEINE DESULFURYLASE FAMILY MEMBER"/>
    <property type="match status" value="1"/>
</dbReference>
<feature type="domain" description="Aminotransferase class V" evidence="11">
    <location>
        <begin position="7"/>
        <end position="367"/>
    </location>
</feature>
<evidence type="ECO:0000256" key="7">
    <source>
        <dbReference type="ARBA" id="ARBA00022898"/>
    </source>
</evidence>
<evidence type="ECO:0000256" key="5">
    <source>
        <dbReference type="ARBA" id="ARBA00022679"/>
    </source>
</evidence>
<dbReference type="Gene3D" id="1.10.260.50">
    <property type="match status" value="1"/>
</dbReference>
<keyword evidence="7" id="KW-0663">Pyridoxal phosphate</keyword>
<protein>
    <recommendedName>
        <fullName evidence="4">Cysteine desulfurase</fullName>
    </recommendedName>
</protein>
<keyword evidence="6" id="KW-0479">Metal-binding</keyword>
<evidence type="ECO:0000313" key="12">
    <source>
        <dbReference type="EMBL" id="RAK55455.1"/>
    </source>
</evidence>
<keyword evidence="5" id="KW-0808">Transferase</keyword>
<keyword evidence="9" id="KW-0411">Iron-sulfur</keyword>
<dbReference type="GO" id="GO:0031071">
    <property type="term" value="F:cysteine desulfurase activity"/>
    <property type="evidence" value="ECO:0007669"/>
    <property type="project" value="UniProtKB-EC"/>
</dbReference>
<dbReference type="InterPro" id="IPR000192">
    <property type="entry name" value="Aminotrans_V_dom"/>
</dbReference>